<dbReference type="PANTHER" id="PTHR12110:SF21">
    <property type="entry name" value="XYLOSE ISOMERASE-LIKE TIM BARREL DOMAIN-CONTAINING PROTEIN"/>
    <property type="match status" value="1"/>
</dbReference>
<dbReference type="Pfam" id="PF01261">
    <property type="entry name" value="AP_endonuc_2"/>
    <property type="match status" value="1"/>
</dbReference>
<keyword evidence="3" id="KW-1185">Reference proteome</keyword>
<dbReference type="InterPro" id="IPR050312">
    <property type="entry name" value="IolE/XylAMocC-like"/>
</dbReference>
<dbReference type="EC" id="5.3.1.-" evidence="2"/>
<gene>
    <name evidence="2" type="ORF">Pla111_00600</name>
</gene>
<reference evidence="2 3" key="1">
    <citation type="submission" date="2019-02" db="EMBL/GenBank/DDBJ databases">
        <title>Deep-cultivation of Planctomycetes and their phenomic and genomic characterization uncovers novel biology.</title>
        <authorList>
            <person name="Wiegand S."/>
            <person name="Jogler M."/>
            <person name="Boedeker C."/>
            <person name="Pinto D."/>
            <person name="Vollmers J."/>
            <person name="Rivas-Marin E."/>
            <person name="Kohn T."/>
            <person name="Peeters S.H."/>
            <person name="Heuer A."/>
            <person name="Rast P."/>
            <person name="Oberbeckmann S."/>
            <person name="Bunk B."/>
            <person name="Jeske O."/>
            <person name="Meyerdierks A."/>
            <person name="Storesund J.E."/>
            <person name="Kallscheuer N."/>
            <person name="Luecker S."/>
            <person name="Lage O.M."/>
            <person name="Pohl T."/>
            <person name="Merkel B.J."/>
            <person name="Hornburger P."/>
            <person name="Mueller R.-W."/>
            <person name="Bruemmer F."/>
            <person name="Labrenz M."/>
            <person name="Spormann A.M."/>
            <person name="Op Den Camp H."/>
            <person name="Overmann J."/>
            <person name="Amann R."/>
            <person name="Jetten M.S.M."/>
            <person name="Mascher T."/>
            <person name="Medema M.H."/>
            <person name="Devos D.P."/>
            <person name="Kaster A.-K."/>
            <person name="Ovreas L."/>
            <person name="Rohde M."/>
            <person name="Galperin M.Y."/>
            <person name="Jogler C."/>
        </authorList>
    </citation>
    <scope>NUCLEOTIDE SEQUENCE [LARGE SCALE GENOMIC DNA]</scope>
    <source>
        <strain evidence="2 3">Pla111</strain>
    </source>
</reference>
<keyword evidence="2" id="KW-0413">Isomerase</keyword>
<dbReference type="PANTHER" id="PTHR12110">
    <property type="entry name" value="HYDROXYPYRUVATE ISOMERASE"/>
    <property type="match status" value="1"/>
</dbReference>
<accession>A0A5C5WBL8</accession>
<evidence type="ECO:0000313" key="3">
    <source>
        <dbReference type="Proteomes" id="UP000318995"/>
    </source>
</evidence>
<dbReference type="SUPFAM" id="SSF51658">
    <property type="entry name" value="Xylose isomerase-like"/>
    <property type="match status" value="1"/>
</dbReference>
<dbReference type="EMBL" id="SJPH01000001">
    <property type="protein sequence ID" value="TWT48298.1"/>
    <property type="molecule type" value="Genomic_DNA"/>
</dbReference>
<dbReference type="InterPro" id="IPR013022">
    <property type="entry name" value="Xyl_isomerase-like_TIM-brl"/>
</dbReference>
<dbReference type="GO" id="GO:0016853">
    <property type="term" value="F:isomerase activity"/>
    <property type="evidence" value="ECO:0007669"/>
    <property type="project" value="UniProtKB-KW"/>
</dbReference>
<evidence type="ECO:0000313" key="2">
    <source>
        <dbReference type="EMBL" id="TWT48298.1"/>
    </source>
</evidence>
<proteinExistence type="predicted"/>
<evidence type="ECO:0000259" key="1">
    <source>
        <dbReference type="Pfam" id="PF01261"/>
    </source>
</evidence>
<sequence length="284" mass="30284">MTLGMKLAICNETFIDHDLASGFRLAAEIGYTGIEIAPFTLGEGPNISAQPLADVRQLSAERRAKIRAAADDADLEVVGLHWLLAKTAGFYLTSPDPAVRRVTSEYFVALAELCADLGGKILVLGSPQQRNLLPGVPYEAAEAYAAEVIRAAVPTMEARGVTLALEPLGPAEGDFMTTAAAGRALAERVGSPACRLHLDVKAMASEPTPIPQIIRESAATVAHFHANDPNLLGPDMGDVPIRPALEALRAIDYRGWVSVEVFRYEPSGEAIARTSFENLQKALA</sequence>
<protein>
    <submittedName>
        <fullName evidence="2">D-tagatose 3-epimerase</fullName>
        <ecNumber evidence="2">5.3.1.-</ecNumber>
    </submittedName>
</protein>
<comment type="caution">
    <text evidence="2">The sequence shown here is derived from an EMBL/GenBank/DDBJ whole genome shotgun (WGS) entry which is preliminary data.</text>
</comment>
<feature type="domain" description="Xylose isomerase-like TIM barrel" evidence="1">
    <location>
        <begin position="23"/>
        <end position="281"/>
    </location>
</feature>
<organism evidence="2 3">
    <name type="scientific">Botrimarina hoheduenensis</name>
    <dbReference type="NCBI Taxonomy" id="2528000"/>
    <lineage>
        <taxon>Bacteria</taxon>
        <taxon>Pseudomonadati</taxon>
        <taxon>Planctomycetota</taxon>
        <taxon>Planctomycetia</taxon>
        <taxon>Pirellulales</taxon>
        <taxon>Lacipirellulaceae</taxon>
        <taxon>Botrimarina</taxon>
    </lineage>
</organism>
<dbReference type="AlphaFoldDB" id="A0A5C5WBL8"/>
<dbReference type="Gene3D" id="3.20.20.150">
    <property type="entry name" value="Divalent-metal-dependent TIM barrel enzymes"/>
    <property type="match status" value="1"/>
</dbReference>
<name>A0A5C5WBL8_9BACT</name>
<dbReference type="InterPro" id="IPR036237">
    <property type="entry name" value="Xyl_isomerase-like_sf"/>
</dbReference>
<dbReference type="Proteomes" id="UP000318995">
    <property type="component" value="Unassembled WGS sequence"/>
</dbReference>